<dbReference type="Proteomes" id="UP000236742">
    <property type="component" value="Unassembled WGS sequence"/>
</dbReference>
<dbReference type="Gene3D" id="3.40.50.150">
    <property type="entry name" value="Vaccinia Virus protein VP39"/>
    <property type="match status" value="1"/>
</dbReference>
<protein>
    <submittedName>
        <fullName evidence="4">tRNA1(Val) A37 N6-methylase TrmN6</fullName>
    </submittedName>
</protein>
<dbReference type="InterPro" id="IPR029063">
    <property type="entry name" value="SAM-dependent_MTases_sf"/>
</dbReference>
<evidence type="ECO:0000313" key="5">
    <source>
        <dbReference type="Proteomes" id="UP000236742"/>
    </source>
</evidence>
<dbReference type="EMBL" id="FNVD01000016">
    <property type="protein sequence ID" value="SEG20989.1"/>
    <property type="molecule type" value="Genomic_DNA"/>
</dbReference>
<dbReference type="InterPro" id="IPR007848">
    <property type="entry name" value="Small_mtfrase_dom"/>
</dbReference>
<feature type="domain" description="Methyltransferase small" evidence="3">
    <location>
        <begin position="36"/>
        <end position="169"/>
    </location>
</feature>
<dbReference type="PROSITE" id="PS00092">
    <property type="entry name" value="N6_MTASE"/>
    <property type="match status" value="1"/>
</dbReference>
<sequence>MSGFADHDLTRNAFLGRSLHLWQPRRGYRAGVDPVLLAAAVPARAGQAVLDLGCGAGAAALCLGTRVPGLRLTGVELQPAYADLARRNGAENGIALEVVTADLSDLPPDLRQRSFDHVIANPPYFRAGAHTGARDAGRRVALGEETPLDRWIEVAARRLAPRGYLHMIQRAERLPDMMAGCAGRLGSVEVLPLAARPGRAPELVILRARKGGRAAFRLHAPVIMHQGAQHLGDREHYTPEILAVQRDGAPLPWPAR</sequence>
<dbReference type="CDD" id="cd02440">
    <property type="entry name" value="AdoMet_MTases"/>
    <property type="match status" value="1"/>
</dbReference>
<keyword evidence="1 4" id="KW-0489">Methyltransferase</keyword>
<evidence type="ECO:0000256" key="2">
    <source>
        <dbReference type="ARBA" id="ARBA00022691"/>
    </source>
</evidence>
<dbReference type="InterPro" id="IPR050210">
    <property type="entry name" value="tRNA_Adenine-N(6)_MTase"/>
</dbReference>
<dbReference type="AlphaFoldDB" id="A0A1H5YA66"/>
<dbReference type="PANTHER" id="PTHR47739">
    <property type="entry name" value="TRNA1(VAL) (ADENINE(37)-N6)-METHYLTRANSFERASE"/>
    <property type="match status" value="1"/>
</dbReference>
<accession>A0A1H5YA66</accession>
<evidence type="ECO:0000256" key="1">
    <source>
        <dbReference type="ARBA" id="ARBA00022603"/>
    </source>
</evidence>
<gene>
    <name evidence="4" type="ORF">SAMN05421751_11632</name>
</gene>
<dbReference type="PANTHER" id="PTHR47739:SF1">
    <property type="entry name" value="TRNA1(VAL) (ADENINE(37)-N6)-METHYLTRANSFERASE"/>
    <property type="match status" value="1"/>
</dbReference>
<dbReference type="OrthoDB" id="5489421at2"/>
<dbReference type="Pfam" id="PF05175">
    <property type="entry name" value="MTS"/>
    <property type="match status" value="1"/>
</dbReference>
<dbReference type="GO" id="GO:0008170">
    <property type="term" value="F:N-methyltransferase activity"/>
    <property type="evidence" value="ECO:0007669"/>
    <property type="project" value="UniProtKB-ARBA"/>
</dbReference>
<evidence type="ECO:0000313" key="4">
    <source>
        <dbReference type="EMBL" id="SEG20989.1"/>
    </source>
</evidence>
<dbReference type="SUPFAM" id="SSF53335">
    <property type="entry name" value="S-adenosyl-L-methionine-dependent methyltransferases"/>
    <property type="match status" value="1"/>
</dbReference>
<proteinExistence type="predicted"/>
<dbReference type="GO" id="GO:0003676">
    <property type="term" value="F:nucleic acid binding"/>
    <property type="evidence" value="ECO:0007669"/>
    <property type="project" value="InterPro"/>
</dbReference>
<evidence type="ECO:0000259" key="3">
    <source>
        <dbReference type="Pfam" id="PF05175"/>
    </source>
</evidence>
<name>A0A1H5YA66_9RHOB</name>
<keyword evidence="5" id="KW-1185">Reference proteome</keyword>
<reference evidence="4 5" key="1">
    <citation type="submission" date="2016-10" db="EMBL/GenBank/DDBJ databases">
        <authorList>
            <person name="de Groot N.N."/>
        </authorList>
    </citation>
    <scope>NUCLEOTIDE SEQUENCE [LARGE SCALE GENOMIC DNA]</scope>
    <source>
        <strain evidence="4 5">DSM 23413</strain>
    </source>
</reference>
<dbReference type="GO" id="GO:0032259">
    <property type="term" value="P:methylation"/>
    <property type="evidence" value="ECO:0007669"/>
    <property type="project" value="UniProtKB-KW"/>
</dbReference>
<keyword evidence="1 4" id="KW-0808">Transferase</keyword>
<dbReference type="InterPro" id="IPR002052">
    <property type="entry name" value="DNA_methylase_N6_adenine_CS"/>
</dbReference>
<keyword evidence="2" id="KW-0949">S-adenosyl-L-methionine</keyword>
<dbReference type="RefSeq" id="WP_104008931.1">
    <property type="nucleotide sequence ID" value="NZ_FNVD01000016.1"/>
</dbReference>
<dbReference type="GO" id="GO:0008757">
    <property type="term" value="F:S-adenosylmethionine-dependent methyltransferase activity"/>
    <property type="evidence" value="ECO:0007669"/>
    <property type="project" value="UniProtKB-ARBA"/>
</dbReference>
<organism evidence="4 5">
    <name type="scientific">Jhaorihella thermophila</name>
    <dbReference type="NCBI Taxonomy" id="488547"/>
    <lineage>
        <taxon>Bacteria</taxon>
        <taxon>Pseudomonadati</taxon>
        <taxon>Pseudomonadota</taxon>
        <taxon>Alphaproteobacteria</taxon>
        <taxon>Rhodobacterales</taxon>
        <taxon>Paracoccaceae</taxon>
        <taxon>Jhaorihella</taxon>
    </lineage>
</organism>